<feature type="compositionally biased region" description="Low complexity" evidence="1">
    <location>
        <begin position="525"/>
        <end position="537"/>
    </location>
</feature>
<reference evidence="2" key="2">
    <citation type="submission" date="2020-06" db="EMBL/GenBank/DDBJ databases">
        <authorList>
            <person name="Sheffer M."/>
        </authorList>
    </citation>
    <scope>NUCLEOTIDE SEQUENCE</scope>
</reference>
<comment type="caution">
    <text evidence="2">The sequence shown here is derived from an EMBL/GenBank/DDBJ whole genome shotgun (WGS) entry which is preliminary data.</text>
</comment>
<proteinExistence type="predicted"/>
<evidence type="ECO:0000256" key="1">
    <source>
        <dbReference type="SAM" id="MobiDB-lite"/>
    </source>
</evidence>
<evidence type="ECO:0000313" key="2">
    <source>
        <dbReference type="EMBL" id="KAF8771289.1"/>
    </source>
</evidence>
<reference evidence="2" key="1">
    <citation type="journal article" date="2020" name="bioRxiv">
        <title>Chromosome-level reference genome of the European wasp spider Argiope bruennichi: a resource for studies on range expansion and evolutionary adaptation.</title>
        <authorList>
            <person name="Sheffer M.M."/>
            <person name="Hoppe A."/>
            <person name="Krehenwinkel H."/>
            <person name="Uhl G."/>
            <person name="Kuss A.W."/>
            <person name="Jensen L."/>
            <person name="Jensen C."/>
            <person name="Gillespie R.G."/>
            <person name="Hoff K.J."/>
            <person name="Prost S."/>
        </authorList>
    </citation>
    <scope>NUCLEOTIDE SEQUENCE</scope>
</reference>
<keyword evidence="3" id="KW-1185">Reference proteome</keyword>
<dbReference type="EMBL" id="JABXBU010002228">
    <property type="protein sequence ID" value="KAF8771289.1"/>
    <property type="molecule type" value="Genomic_DNA"/>
</dbReference>
<feature type="compositionally biased region" description="Low complexity" evidence="1">
    <location>
        <begin position="383"/>
        <end position="392"/>
    </location>
</feature>
<organism evidence="2 3">
    <name type="scientific">Argiope bruennichi</name>
    <name type="common">Wasp spider</name>
    <name type="synonym">Aranea bruennichi</name>
    <dbReference type="NCBI Taxonomy" id="94029"/>
    <lineage>
        <taxon>Eukaryota</taxon>
        <taxon>Metazoa</taxon>
        <taxon>Ecdysozoa</taxon>
        <taxon>Arthropoda</taxon>
        <taxon>Chelicerata</taxon>
        <taxon>Arachnida</taxon>
        <taxon>Araneae</taxon>
        <taxon>Araneomorphae</taxon>
        <taxon>Entelegynae</taxon>
        <taxon>Araneoidea</taxon>
        <taxon>Araneidae</taxon>
        <taxon>Argiope</taxon>
    </lineage>
</organism>
<name>A0A8T0EEN9_ARGBR</name>
<sequence>MFIRVLIQLQTGPHLAISTSQIKHDFCSSDSQAFYSSGKINTTTHLHGDMLHTDASFARVFGFCSTQTDLLQAQTGLYSRLQDSTPASVGLLLQLQSGLLPTSSDFYSSFIGLTPFSRDFIPRPGHLLQRQSASTPASRKITPAPQSGLYPAESGFSTPAQSGFLLQGQSGLYSRAVRTSPQRHQDFYSSGIQTTPGALGKSTPRHSEIYSRGIRDIYSTAFRTLAANSPPELDRLQKTSNSTDGSKYPWFSLADKLFRKTSTPAIAIASASQPLEDMEKLQDEITSLTQEGNLTTMPERSVLYKTSLSYSPENHQYIPRKSNIPMSTSCLDPPLPMGNESMKQDCTSNINKSPTAAVSISTTSSNPSPVSISFSYAAISSSSPAERISASPTHSYITPRSSTLHFSSTDWKSTSSADPSPPTSVGPSPPTSVDPSPPTSVGASAIIPVGVSPTVSVGPMPTSSGTMTAFSANSSPGLPNDNVSIPSTSLDTGYVTYMMPRSHVYSNFDSTLNWTSTRAAIRNSTPAANKNSNPAANRTSTPAAVRTSTPAAVRTSTPAAVRTSTPATVRTSTPATVRTSTPVCIQNFCSSDVGL</sequence>
<feature type="region of interest" description="Disordered" evidence="1">
    <location>
        <begin position="383"/>
        <end position="445"/>
    </location>
</feature>
<evidence type="ECO:0000313" key="3">
    <source>
        <dbReference type="Proteomes" id="UP000807504"/>
    </source>
</evidence>
<dbReference type="Proteomes" id="UP000807504">
    <property type="component" value="Unassembled WGS sequence"/>
</dbReference>
<protein>
    <submittedName>
        <fullName evidence="2">Uncharacterized protein</fullName>
    </submittedName>
</protein>
<gene>
    <name evidence="2" type="ORF">HNY73_018728</name>
</gene>
<feature type="compositionally biased region" description="Polar residues" evidence="1">
    <location>
        <begin position="393"/>
        <end position="412"/>
    </location>
</feature>
<dbReference type="AlphaFoldDB" id="A0A8T0EEN9"/>
<accession>A0A8T0EEN9</accession>
<feature type="region of interest" description="Disordered" evidence="1">
    <location>
        <begin position="128"/>
        <end position="153"/>
    </location>
</feature>
<feature type="region of interest" description="Disordered" evidence="1">
    <location>
        <begin position="525"/>
        <end position="574"/>
    </location>
</feature>
<feature type="compositionally biased region" description="Polar residues" evidence="1">
    <location>
        <begin position="538"/>
        <end position="574"/>
    </location>
</feature>
<feature type="compositionally biased region" description="Pro residues" evidence="1">
    <location>
        <begin position="419"/>
        <end position="438"/>
    </location>
</feature>